<comment type="caution">
    <text evidence="3">The sequence shown here is derived from an EMBL/GenBank/DDBJ whole genome shotgun (WGS) entry which is preliminary data.</text>
</comment>
<dbReference type="Gene3D" id="3.40.50.720">
    <property type="entry name" value="NAD(P)-binding Rossmann-like Domain"/>
    <property type="match status" value="1"/>
</dbReference>
<dbReference type="Proteomes" id="UP000004931">
    <property type="component" value="Unassembled WGS sequence"/>
</dbReference>
<dbReference type="SUPFAM" id="SSF51735">
    <property type="entry name" value="NAD(P)-binding Rossmann-fold domains"/>
    <property type="match status" value="1"/>
</dbReference>
<evidence type="ECO:0000313" key="4">
    <source>
        <dbReference type="Proteomes" id="UP000004931"/>
    </source>
</evidence>
<dbReference type="PRINTS" id="PR00081">
    <property type="entry name" value="GDHRDH"/>
</dbReference>
<dbReference type="InterPro" id="IPR002347">
    <property type="entry name" value="SDR_fam"/>
</dbReference>
<dbReference type="CDD" id="cd05233">
    <property type="entry name" value="SDR_c"/>
    <property type="match status" value="1"/>
</dbReference>
<name>A0Y8M0_9GAMM</name>
<evidence type="ECO:0000256" key="2">
    <source>
        <dbReference type="ARBA" id="ARBA00023002"/>
    </source>
</evidence>
<reference evidence="3 4" key="1">
    <citation type="journal article" date="2010" name="J. Bacteriol.">
        <title>Genome sequence of the oligotrophic marine Gammaproteobacterium HTCC2143, isolated from the Oregon Coast.</title>
        <authorList>
            <person name="Oh H.M."/>
            <person name="Kang I."/>
            <person name="Ferriera S."/>
            <person name="Giovannoni S.J."/>
            <person name="Cho J.C."/>
        </authorList>
    </citation>
    <scope>NUCLEOTIDE SEQUENCE [LARGE SCALE GENOMIC DNA]</scope>
    <source>
        <strain evidence="3 4">HTCC2143</strain>
    </source>
</reference>
<dbReference type="eggNOG" id="COG4221">
    <property type="taxonomic scope" value="Bacteria"/>
</dbReference>
<dbReference type="InterPro" id="IPR036291">
    <property type="entry name" value="NAD(P)-bd_dom_sf"/>
</dbReference>
<gene>
    <name evidence="3" type="ORF">GP2143_14501</name>
</gene>
<dbReference type="EMBL" id="AAVT01000001">
    <property type="protein sequence ID" value="EAW32474.1"/>
    <property type="molecule type" value="Genomic_DNA"/>
</dbReference>
<dbReference type="Pfam" id="PF00106">
    <property type="entry name" value="adh_short"/>
    <property type="match status" value="1"/>
</dbReference>
<dbReference type="PROSITE" id="PS00061">
    <property type="entry name" value="ADH_SHORT"/>
    <property type="match status" value="1"/>
</dbReference>
<keyword evidence="2" id="KW-0560">Oxidoreductase</keyword>
<dbReference type="STRING" id="247633.GP2143_14501"/>
<dbReference type="AlphaFoldDB" id="A0Y8M0"/>
<keyword evidence="4" id="KW-1185">Reference proteome</keyword>
<sequence>MDFSGKVAVITGGADGIGLGAAKAFKERQADVVIADINTDKLAAAALQLGVTPVRCDVSLDEDLSVLSGIATALGPVDIVMANAGVALGGRFEKIPMSEWQRLFDINVMGVARTINAFLPEMIERKTGTVIITGSSAGLFNSNGMNAPYAASKYALHGMAKALAVYGRPLGVKVHYLAPRMTDTAFPRSSVAWGHKGSRVTSDVDIGSDFDTVADVIRALFNGIEANQFLISLTKDTNEQLAAFANTQSPF</sequence>
<dbReference type="InterPro" id="IPR020904">
    <property type="entry name" value="Sc_DH/Rdtase_CS"/>
</dbReference>
<dbReference type="PANTHER" id="PTHR43391:SF26">
    <property type="entry name" value="BLL7251 PROTEIN"/>
    <property type="match status" value="1"/>
</dbReference>
<proteinExistence type="inferred from homology"/>
<dbReference type="PANTHER" id="PTHR43391">
    <property type="entry name" value="RETINOL DEHYDROGENASE-RELATED"/>
    <property type="match status" value="1"/>
</dbReference>
<comment type="similarity">
    <text evidence="1">Belongs to the short-chain dehydrogenases/reductases (SDR) family.</text>
</comment>
<dbReference type="GO" id="GO:0016491">
    <property type="term" value="F:oxidoreductase activity"/>
    <property type="evidence" value="ECO:0007669"/>
    <property type="project" value="UniProtKB-KW"/>
</dbReference>
<organism evidence="3 4">
    <name type="scientific">marine gamma proteobacterium HTCC2143</name>
    <dbReference type="NCBI Taxonomy" id="247633"/>
    <lineage>
        <taxon>Bacteria</taxon>
        <taxon>Pseudomonadati</taxon>
        <taxon>Pseudomonadota</taxon>
        <taxon>Gammaproteobacteria</taxon>
        <taxon>Cellvibrionales</taxon>
        <taxon>Spongiibacteraceae</taxon>
        <taxon>BD1-7 clade</taxon>
    </lineage>
</organism>
<accession>A0Y8M0</accession>
<evidence type="ECO:0000313" key="3">
    <source>
        <dbReference type="EMBL" id="EAW32474.1"/>
    </source>
</evidence>
<evidence type="ECO:0000256" key="1">
    <source>
        <dbReference type="ARBA" id="ARBA00006484"/>
    </source>
</evidence>
<protein>
    <submittedName>
        <fullName evidence="3">Short chain dehydrogenase family protein</fullName>
    </submittedName>
</protein>
<dbReference type="OrthoDB" id="6503536at2"/>